<evidence type="ECO:0000313" key="2">
    <source>
        <dbReference type="EMBL" id="MDW0118610.1"/>
    </source>
</evidence>
<dbReference type="Proteomes" id="UP001271648">
    <property type="component" value="Unassembled WGS sequence"/>
</dbReference>
<dbReference type="SUPFAM" id="SSF56317">
    <property type="entry name" value="Carbon-nitrogen hydrolase"/>
    <property type="match status" value="1"/>
</dbReference>
<dbReference type="PANTHER" id="PTHR34047">
    <property type="entry name" value="NUCLEAR INTRON MATURASE 1, MITOCHONDRIAL-RELATED"/>
    <property type="match status" value="1"/>
</dbReference>
<feature type="domain" description="Reverse transcriptase" evidence="1">
    <location>
        <begin position="81"/>
        <end position="390"/>
    </location>
</feature>
<evidence type="ECO:0000259" key="1">
    <source>
        <dbReference type="PROSITE" id="PS50878"/>
    </source>
</evidence>
<keyword evidence="3" id="KW-1185">Reference proteome</keyword>
<dbReference type="PROSITE" id="PS50878">
    <property type="entry name" value="RT_POL"/>
    <property type="match status" value="1"/>
</dbReference>
<dbReference type="EMBL" id="JAUBDJ010000015">
    <property type="protein sequence ID" value="MDW0118610.1"/>
    <property type="molecule type" value="Genomic_DNA"/>
</dbReference>
<sequence>MSMIMQKYIDLSPTADFLTDKVILSQAWKKSNSYIRRANWYADILELDKTTIQIERLLGEWGSSLNDDFTTHPLKCIPAPKNQEWHFVKMPSDSQELWKIKDKDSKKDESDYLRPLAHVSIRDQTLSTAVMMTMANLIETAQGFSEEQDFLKAQKKNVYSYGNRLHCNWTTDQEEKDIAIFSWGNSKTYRQYFEDYKLFLKRPRQICEFYSSLGTSDEELYIITFDIKSFFTVIDTDALVNILHKIAEEANMQFDKDLVSKIFTWKWENTNGTVTEQSLGLPQGLVASGFLSNAYLLNFDISIGEMINNDELNANLKIRDYCRYVDDLSFVVESSEEADYLKKLLREIISDKLLAHVKNIGTTKELELNDKVTITNYAQASTLSSLSIIMEDTQRAISVTPTVESLKSAFDSLQSLLELSLQLTPNSEVHNELELSFISKPKLDVRDDTMQRFVATRMDKVLRMQQSMVTELKPAQQDHEFEATARRLIACWAKNPSLHNLLKIALDLYPDPKLLVPVLDAIRLKLNNKKGIPDSENYVAKYIAADLLFAAARYLGKNSRSYYPLKADVNDFQEELAVFAKEVLDNHEDCWYMAQSAVIYLISVGHNDINLKNEDKMIEYKCLIDCANYRIPSTNTTSIHDQLSMALIIQHIKSSPKRFNSWFVKWINNIEEEFHEEIYNLLLITDANMLHNLYTSIQSKRLLIKIDNIMSKSATTFLKNLSKKEINLVRNKPISLLRVIMSDNNPFEQENALLLLIKELLQPKNIKAIQDGAGVIDFNISCTDWRNINNLESNIKIELGNDKFTIEKSIPEWVPKERMWIYSLGKILRSCLTGEYDYTTTQFLIQEEQDSYRGIRSTSYTRRFGINNMPKGLFDDHFPVTPWLSELLLKLLQWPGIELIDRSISQASIETAASLNKLINKRIKFQREIFGKLSNTPSYVIPVNSDPDKAGDSLKIAIAQTLFPKITDINTKDPENWSKNDRKTHRRHLAAMCNLIRAQASTTNLTDNEITKNKIDLIIFPELSIHLDDLDLLESLSQETGACIFAGLTFISDKKSGELRNQALWLLRDDRKSGRQFNYIYQGKANVTEAESQMNIKGHRPYQILIEMTDGNNNKIRISGAICYDATDLALVSDLRDISDIFVVSALNKDIQTFDNMVAALQYHMYQPVILANSGEFGGSTAQAPYTKHNNIIAHLHGNQQVGISIFDLDASSFKTIKSRKLSMEVKTHPAGYKGRLWDMT</sequence>
<dbReference type="CDD" id="cd01646">
    <property type="entry name" value="RT_Bac_retron_I"/>
    <property type="match status" value="1"/>
</dbReference>
<gene>
    <name evidence="2" type="ORF">QTL97_16920</name>
</gene>
<dbReference type="Gene3D" id="3.60.110.10">
    <property type="entry name" value="Carbon-nitrogen hydrolase"/>
    <property type="match status" value="1"/>
</dbReference>
<dbReference type="Pfam" id="PF00078">
    <property type="entry name" value="RVT_1"/>
    <property type="match status" value="1"/>
</dbReference>
<proteinExistence type="predicted"/>
<keyword evidence="2" id="KW-0808">Transferase</keyword>
<dbReference type="InterPro" id="IPR051083">
    <property type="entry name" value="GrpII_Intron_Splice-Mob/Def"/>
</dbReference>
<dbReference type="InterPro" id="IPR043502">
    <property type="entry name" value="DNA/RNA_pol_sf"/>
</dbReference>
<dbReference type="GO" id="GO:0003964">
    <property type="term" value="F:RNA-directed DNA polymerase activity"/>
    <property type="evidence" value="ECO:0007669"/>
    <property type="project" value="UniProtKB-KW"/>
</dbReference>
<organism evidence="2 3">
    <name type="scientific">Sporosarcina thermotolerans</name>
    <dbReference type="NCBI Taxonomy" id="633404"/>
    <lineage>
        <taxon>Bacteria</taxon>
        <taxon>Bacillati</taxon>
        <taxon>Bacillota</taxon>
        <taxon>Bacilli</taxon>
        <taxon>Bacillales</taxon>
        <taxon>Caryophanaceae</taxon>
        <taxon>Sporosarcina</taxon>
    </lineage>
</organism>
<dbReference type="SUPFAM" id="SSF56672">
    <property type="entry name" value="DNA/RNA polymerases"/>
    <property type="match status" value="1"/>
</dbReference>
<comment type="caution">
    <text evidence="2">The sequence shown here is derived from an EMBL/GenBank/DDBJ whole genome shotgun (WGS) entry which is preliminary data.</text>
</comment>
<dbReference type="RefSeq" id="WP_317941304.1">
    <property type="nucleotide sequence ID" value="NZ_JAUBDJ010000015.1"/>
</dbReference>
<dbReference type="InterPro" id="IPR000477">
    <property type="entry name" value="RT_dom"/>
</dbReference>
<keyword evidence="2" id="KW-0548">Nucleotidyltransferase</keyword>
<dbReference type="AlphaFoldDB" id="A0AAW9ACC4"/>
<accession>A0AAW9ACC4</accession>
<name>A0AAW9ACC4_9BACL</name>
<dbReference type="PANTHER" id="PTHR34047:SF8">
    <property type="entry name" value="PROTEIN YKFC"/>
    <property type="match status" value="1"/>
</dbReference>
<reference evidence="2 3" key="1">
    <citation type="submission" date="2023-06" db="EMBL/GenBank/DDBJ databases">
        <title>Sporosarcina sp. nov., isolated from Korean traditional fermented seafood 'Jeotgal'.</title>
        <authorList>
            <person name="Yang A.I."/>
            <person name="Shin N.-R."/>
        </authorList>
    </citation>
    <scope>NUCLEOTIDE SEQUENCE [LARGE SCALE GENOMIC DNA]</scope>
    <source>
        <strain evidence="2 3">KCTC43456</strain>
    </source>
</reference>
<evidence type="ECO:0000313" key="3">
    <source>
        <dbReference type="Proteomes" id="UP001271648"/>
    </source>
</evidence>
<keyword evidence="2" id="KW-0695">RNA-directed DNA polymerase</keyword>
<protein>
    <submittedName>
        <fullName evidence="2">RNA-directed DNA polymerase</fullName>
    </submittedName>
</protein>
<dbReference type="InterPro" id="IPR036526">
    <property type="entry name" value="C-N_Hydrolase_sf"/>
</dbReference>